<reference evidence="3 4" key="2">
    <citation type="submission" date="2018-06" db="EMBL/GenBank/DDBJ databases">
        <title>Sequencing of bacterial isolates from soil warming experiment in Harvard Forest, Massachusetts, USA.</title>
        <authorList>
            <person name="Deangelis K.PhD."/>
        </authorList>
    </citation>
    <scope>NUCLEOTIDE SEQUENCE [LARGE SCALE GENOMIC DNA]</scope>
    <source>
        <strain evidence="3 4">GAS496</strain>
    </source>
</reference>
<protein>
    <submittedName>
        <fullName evidence="3">Catechol 2,3-dioxygenase-like lactoylglutathione lyase family enzyme</fullName>
    </submittedName>
</protein>
<dbReference type="RefSeq" id="WP_272939821.1">
    <property type="nucleotide sequence ID" value="NZ_QJJU01000058.1"/>
</dbReference>
<keyword evidence="3" id="KW-0560">Oxidoreductase</keyword>
<dbReference type="EMBL" id="QJJU01000058">
    <property type="protein sequence ID" value="PXW95429.1"/>
    <property type="molecule type" value="Genomic_DNA"/>
</dbReference>
<gene>
    <name evidence="3" type="ORF">C8E89_1586</name>
</gene>
<organism evidence="3 4">
    <name type="scientific">Mycolicibacterium moriokaense</name>
    <dbReference type="NCBI Taxonomy" id="39691"/>
    <lineage>
        <taxon>Bacteria</taxon>
        <taxon>Bacillati</taxon>
        <taxon>Actinomycetota</taxon>
        <taxon>Actinomycetes</taxon>
        <taxon>Mycobacteriales</taxon>
        <taxon>Mycobacteriaceae</taxon>
        <taxon>Mycolicibacterium</taxon>
    </lineage>
</organism>
<dbReference type="GO" id="GO:0051213">
    <property type="term" value="F:dioxygenase activity"/>
    <property type="evidence" value="ECO:0007669"/>
    <property type="project" value="UniProtKB-KW"/>
</dbReference>
<evidence type="ECO:0000313" key="4">
    <source>
        <dbReference type="Proteomes" id="UP000247781"/>
    </source>
</evidence>
<sequence>MADLTGSPTQTGQAVLDDVSFCHLVVGVSDMDRALAFYRDMLGMDVVFDTVISGEPFDAVLHTSRKQEGRVVGGLLGGLMVELLSVGANVKVDKPTRRSITGIHNVSLSVPDLDDTHRRIAEAGYTPDQEPFDIGGVRMFFVKDPDGTPVEFIGLPDGARSTYEMYRGKPLHMGPVK</sequence>
<reference evidence="4" key="1">
    <citation type="submission" date="2018-05" db="EMBL/GenBank/DDBJ databases">
        <authorList>
            <person name="Deangelis K."/>
            <person name="Huntemann M."/>
            <person name="Clum A."/>
            <person name="Pillay M."/>
            <person name="Palaniappan K."/>
            <person name="Varghese N."/>
            <person name="Mikhailova N."/>
            <person name="Stamatis D."/>
            <person name="Reddy T."/>
            <person name="Daum C."/>
            <person name="Shapiro N."/>
            <person name="Ivanova N."/>
            <person name="Kyrpides N."/>
            <person name="Woyke T."/>
        </authorList>
    </citation>
    <scope>NUCLEOTIDE SEQUENCE [LARGE SCALE GENOMIC DNA]</scope>
    <source>
        <strain evidence="4">GAS496</strain>
    </source>
</reference>
<dbReference type="PANTHER" id="PTHR43048:SF3">
    <property type="entry name" value="METHYLMALONYL-COA EPIMERASE, MITOCHONDRIAL"/>
    <property type="match status" value="1"/>
</dbReference>
<dbReference type="InterPro" id="IPR004360">
    <property type="entry name" value="Glyas_Fos-R_dOase_dom"/>
</dbReference>
<keyword evidence="1" id="KW-0479">Metal-binding</keyword>
<dbReference type="PROSITE" id="PS51819">
    <property type="entry name" value="VOC"/>
    <property type="match status" value="1"/>
</dbReference>
<dbReference type="InterPro" id="IPR029068">
    <property type="entry name" value="Glyas_Bleomycin-R_OHBP_Dase"/>
</dbReference>
<feature type="domain" description="VOC" evidence="2">
    <location>
        <begin position="20"/>
        <end position="155"/>
    </location>
</feature>
<evidence type="ECO:0000259" key="2">
    <source>
        <dbReference type="PROSITE" id="PS51819"/>
    </source>
</evidence>
<dbReference type="Proteomes" id="UP000247781">
    <property type="component" value="Unassembled WGS sequence"/>
</dbReference>
<dbReference type="CDD" id="cd06587">
    <property type="entry name" value="VOC"/>
    <property type="match status" value="1"/>
</dbReference>
<accession>A0A318GYZ4</accession>
<keyword evidence="3" id="KW-0456">Lyase</keyword>
<dbReference type="AlphaFoldDB" id="A0A318GYZ4"/>
<comment type="caution">
    <text evidence="3">The sequence shown here is derived from an EMBL/GenBank/DDBJ whole genome shotgun (WGS) entry which is preliminary data.</text>
</comment>
<dbReference type="InterPro" id="IPR051785">
    <property type="entry name" value="MMCE/EMCE_epimerase"/>
</dbReference>
<dbReference type="GO" id="GO:0046872">
    <property type="term" value="F:metal ion binding"/>
    <property type="evidence" value="ECO:0007669"/>
    <property type="project" value="UniProtKB-KW"/>
</dbReference>
<keyword evidence="4" id="KW-1185">Reference proteome</keyword>
<dbReference type="Pfam" id="PF00903">
    <property type="entry name" value="Glyoxalase"/>
    <property type="match status" value="1"/>
</dbReference>
<dbReference type="InterPro" id="IPR037523">
    <property type="entry name" value="VOC_core"/>
</dbReference>
<dbReference type="SUPFAM" id="SSF54593">
    <property type="entry name" value="Glyoxalase/Bleomycin resistance protein/Dihydroxybiphenyl dioxygenase"/>
    <property type="match status" value="1"/>
</dbReference>
<dbReference type="GO" id="GO:0004493">
    <property type="term" value="F:methylmalonyl-CoA epimerase activity"/>
    <property type="evidence" value="ECO:0007669"/>
    <property type="project" value="TreeGrafter"/>
</dbReference>
<dbReference type="PANTHER" id="PTHR43048">
    <property type="entry name" value="METHYLMALONYL-COA EPIMERASE"/>
    <property type="match status" value="1"/>
</dbReference>
<proteinExistence type="predicted"/>
<evidence type="ECO:0000256" key="1">
    <source>
        <dbReference type="ARBA" id="ARBA00022723"/>
    </source>
</evidence>
<dbReference type="GO" id="GO:0046491">
    <property type="term" value="P:L-methylmalonyl-CoA metabolic process"/>
    <property type="evidence" value="ECO:0007669"/>
    <property type="project" value="TreeGrafter"/>
</dbReference>
<dbReference type="Gene3D" id="3.10.180.10">
    <property type="entry name" value="2,3-Dihydroxybiphenyl 1,2-Dioxygenase, domain 1"/>
    <property type="match status" value="1"/>
</dbReference>
<keyword evidence="3" id="KW-0223">Dioxygenase</keyword>
<dbReference type="GO" id="GO:0016829">
    <property type="term" value="F:lyase activity"/>
    <property type="evidence" value="ECO:0007669"/>
    <property type="project" value="UniProtKB-KW"/>
</dbReference>
<name>A0A318GYZ4_9MYCO</name>
<evidence type="ECO:0000313" key="3">
    <source>
        <dbReference type="EMBL" id="PXW95429.1"/>
    </source>
</evidence>